<name>A0ABS9L6W7_9MICC</name>
<dbReference type="SUPFAM" id="SSF69255">
    <property type="entry name" value="gp5 N-terminal domain-like"/>
    <property type="match status" value="1"/>
</dbReference>
<sequence length="275" mass="28687">MDLERVVADLVEKIDRRYYGKYRGIVVDNEDPKGLGRLTVQVPSVLGPEVVTGWAKACVPYGGADQQGFLFIPDRGAGVWVEFEEGDLEFPLWSGAFISESGGTSEAPRPDSGAGQPGRAGSKIIKTGQGHTLQFQDSADQASIRLHDGVNGHQIVLDADGVTVTDGIHGHRITLTADGVAITGGPANGNSLAMDSTGITVRDRNGNTLQLGPAGIQVGGEVEKMVLGTTFKANIAAFMAALSTHTHIGNLGAPTSPPVLPMSLDVPLSPRNSVG</sequence>
<reference evidence="3" key="1">
    <citation type="submission" date="2022-01" db="EMBL/GenBank/DDBJ databases">
        <authorList>
            <person name="Jo J.-H."/>
            <person name="Im W.-T."/>
        </authorList>
    </citation>
    <scope>NUCLEOTIDE SEQUENCE</scope>
    <source>
        <strain evidence="3">I2-34</strain>
    </source>
</reference>
<evidence type="ECO:0000313" key="3">
    <source>
        <dbReference type="EMBL" id="MCG2622425.1"/>
    </source>
</evidence>
<accession>A0ABS9L6W7</accession>
<dbReference type="InterPro" id="IPR006531">
    <property type="entry name" value="Gp5/Vgr_OB"/>
</dbReference>
<evidence type="ECO:0000256" key="1">
    <source>
        <dbReference type="SAM" id="MobiDB-lite"/>
    </source>
</evidence>
<gene>
    <name evidence="3" type="ORF">LVY72_10925</name>
</gene>
<evidence type="ECO:0000259" key="2">
    <source>
        <dbReference type="Pfam" id="PF04717"/>
    </source>
</evidence>
<feature type="domain" description="Gp5/Type VI secretion system Vgr protein OB-fold" evidence="2">
    <location>
        <begin position="22"/>
        <end position="96"/>
    </location>
</feature>
<dbReference type="InterPro" id="IPR037026">
    <property type="entry name" value="Vgr_OB-fold_dom_sf"/>
</dbReference>
<protein>
    <submittedName>
        <fullName evidence="3">Phage baseplate assembly protein V</fullName>
    </submittedName>
</protein>
<comment type="caution">
    <text evidence="3">The sequence shown here is derived from an EMBL/GenBank/DDBJ whole genome shotgun (WGS) entry which is preliminary data.</text>
</comment>
<proteinExistence type="predicted"/>
<feature type="region of interest" description="Disordered" evidence="1">
    <location>
        <begin position="101"/>
        <end position="124"/>
    </location>
</feature>
<dbReference type="Proteomes" id="UP001165368">
    <property type="component" value="Unassembled WGS sequence"/>
</dbReference>
<dbReference type="RefSeq" id="WP_237820697.1">
    <property type="nucleotide sequence ID" value="NZ_JAKLTQ010000006.1"/>
</dbReference>
<dbReference type="Pfam" id="PF04717">
    <property type="entry name" value="Phage_base_V"/>
    <property type="match status" value="1"/>
</dbReference>
<dbReference type="EMBL" id="JAKLTQ010000006">
    <property type="protein sequence ID" value="MCG2622425.1"/>
    <property type="molecule type" value="Genomic_DNA"/>
</dbReference>
<dbReference type="Gene3D" id="2.40.50.230">
    <property type="entry name" value="Gp5 N-terminal domain"/>
    <property type="match status" value="1"/>
</dbReference>
<keyword evidence="4" id="KW-1185">Reference proteome</keyword>
<organism evidence="3 4">
    <name type="scientific">Arthrobacter hankyongi</name>
    <dbReference type="NCBI Taxonomy" id="2904801"/>
    <lineage>
        <taxon>Bacteria</taxon>
        <taxon>Bacillati</taxon>
        <taxon>Actinomycetota</taxon>
        <taxon>Actinomycetes</taxon>
        <taxon>Micrococcales</taxon>
        <taxon>Micrococcaceae</taxon>
        <taxon>Arthrobacter</taxon>
    </lineage>
</organism>
<evidence type="ECO:0000313" key="4">
    <source>
        <dbReference type="Proteomes" id="UP001165368"/>
    </source>
</evidence>